<dbReference type="EMBL" id="GEDV01010898">
    <property type="protein sequence ID" value="JAP77659.1"/>
    <property type="molecule type" value="Transcribed_RNA"/>
</dbReference>
<dbReference type="AlphaFoldDB" id="A0A131YEG5"/>
<evidence type="ECO:0000313" key="2">
    <source>
        <dbReference type="EMBL" id="JAP77659.1"/>
    </source>
</evidence>
<keyword evidence="1" id="KW-0732">Signal</keyword>
<organism evidence="2">
    <name type="scientific">Rhipicephalus appendiculatus</name>
    <name type="common">Brown ear tick</name>
    <dbReference type="NCBI Taxonomy" id="34631"/>
    <lineage>
        <taxon>Eukaryota</taxon>
        <taxon>Metazoa</taxon>
        <taxon>Ecdysozoa</taxon>
        <taxon>Arthropoda</taxon>
        <taxon>Chelicerata</taxon>
        <taxon>Arachnida</taxon>
        <taxon>Acari</taxon>
        <taxon>Parasitiformes</taxon>
        <taxon>Ixodida</taxon>
        <taxon>Ixodoidea</taxon>
        <taxon>Ixodidae</taxon>
        <taxon>Rhipicephalinae</taxon>
        <taxon>Rhipicephalus</taxon>
        <taxon>Rhipicephalus</taxon>
    </lineage>
</organism>
<evidence type="ECO:0008006" key="3">
    <source>
        <dbReference type="Google" id="ProtNLM"/>
    </source>
</evidence>
<feature type="chain" id="PRO_5007284913" description="Secreted protein" evidence="1">
    <location>
        <begin position="25"/>
        <end position="88"/>
    </location>
</feature>
<evidence type="ECO:0000256" key="1">
    <source>
        <dbReference type="SAM" id="SignalP"/>
    </source>
</evidence>
<reference evidence="2" key="1">
    <citation type="journal article" date="2016" name="Ticks Tick Borne Dis.">
        <title>De novo assembly and annotation of the salivary gland transcriptome of Rhipicephalus appendiculatus male and female ticks during blood feeding.</title>
        <authorList>
            <person name="de Castro M.H."/>
            <person name="de Klerk D."/>
            <person name="Pienaar R."/>
            <person name="Latif A.A."/>
            <person name="Rees D.J."/>
            <person name="Mans B.J."/>
        </authorList>
    </citation>
    <scope>NUCLEOTIDE SEQUENCE</scope>
    <source>
        <tissue evidence="2">Salivary glands</tissue>
    </source>
</reference>
<feature type="signal peptide" evidence="1">
    <location>
        <begin position="1"/>
        <end position="24"/>
    </location>
</feature>
<name>A0A131YEG5_RHIAP</name>
<proteinExistence type="predicted"/>
<protein>
    <recommendedName>
        <fullName evidence="3">Secreted protein</fullName>
    </recommendedName>
</protein>
<sequence length="88" mass="10128">MVSARTCLLMLLPAALYFLEEARGSLLVEERQLVCDRRLGPCRYREAYLCIIGAWLSEYVRPVPRLRTASVQFLTESLVALHWSRAKT</sequence>
<accession>A0A131YEG5</accession>